<organism evidence="2 3">
    <name type="scientific">Dufourea novaeangliae</name>
    <name type="common">Sweat bee</name>
    <dbReference type="NCBI Taxonomy" id="178035"/>
    <lineage>
        <taxon>Eukaryota</taxon>
        <taxon>Metazoa</taxon>
        <taxon>Ecdysozoa</taxon>
        <taxon>Arthropoda</taxon>
        <taxon>Hexapoda</taxon>
        <taxon>Insecta</taxon>
        <taxon>Pterygota</taxon>
        <taxon>Neoptera</taxon>
        <taxon>Endopterygota</taxon>
        <taxon>Hymenoptera</taxon>
        <taxon>Apocrita</taxon>
        <taxon>Aculeata</taxon>
        <taxon>Apoidea</taxon>
        <taxon>Anthophila</taxon>
        <taxon>Halictidae</taxon>
        <taxon>Rophitinae</taxon>
        <taxon>Dufourea</taxon>
    </lineage>
</organism>
<sequence length="132" mass="14496">MNFRNNTLRIHKQKYIYAAIGLTECDPEKGQKTLSGKNVNILHIRRGAIRMESSSVKWERIAGGLNEVESNANAVEGTTSPHASDGPAGVSLPLEFSFNRLEVEEPPEIEVGFGTGRDTDFPPLTEARDDGQ</sequence>
<name>A0A154PKA7_DUFNO</name>
<feature type="region of interest" description="Disordered" evidence="1">
    <location>
        <begin position="107"/>
        <end position="132"/>
    </location>
</feature>
<dbReference type="Proteomes" id="UP000076502">
    <property type="component" value="Unassembled WGS sequence"/>
</dbReference>
<reference evidence="2 3" key="1">
    <citation type="submission" date="2015-07" db="EMBL/GenBank/DDBJ databases">
        <title>The genome of Dufourea novaeangliae.</title>
        <authorList>
            <person name="Pan H."/>
            <person name="Kapheim K."/>
        </authorList>
    </citation>
    <scope>NUCLEOTIDE SEQUENCE [LARGE SCALE GENOMIC DNA]</scope>
    <source>
        <strain evidence="2">0120121106</strain>
        <tissue evidence="2">Whole body</tissue>
    </source>
</reference>
<proteinExistence type="predicted"/>
<evidence type="ECO:0000313" key="3">
    <source>
        <dbReference type="Proteomes" id="UP000076502"/>
    </source>
</evidence>
<protein>
    <submittedName>
        <fullName evidence="2">Uncharacterized protein</fullName>
    </submittedName>
</protein>
<evidence type="ECO:0000313" key="2">
    <source>
        <dbReference type="EMBL" id="KZC12299.1"/>
    </source>
</evidence>
<dbReference type="EMBL" id="KQ434944">
    <property type="protein sequence ID" value="KZC12299.1"/>
    <property type="molecule type" value="Genomic_DNA"/>
</dbReference>
<dbReference type="AlphaFoldDB" id="A0A154PKA7"/>
<evidence type="ECO:0000256" key="1">
    <source>
        <dbReference type="SAM" id="MobiDB-lite"/>
    </source>
</evidence>
<gene>
    <name evidence="2" type="ORF">WN55_04089</name>
</gene>
<keyword evidence="3" id="KW-1185">Reference proteome</keyword>
<accession>A0A154PKA7</accession>